<dbReference type="Proteomes" id="UP000073492">
    <property type="component" value="Unassembled WGS sequence"/>
</dbReference>
<gene>
    <name evidence="1" type="ORF">AC579_1041</name>
</gene>
<organism evidence="1 2">
    <name type="scientific">Pseudocercospora musae</name>
    <dbReference type="NCBI Taxonomy" id="113226"/>
    <lineage>
        <taxon>Eukaryota</taxon>
        <taxon>Fungi</taxon>
        <taxon>Dikarya</taxon>
        <taxon>Ascomycota</taxon>
        <taxon>Pezizomycotina</taxon>
        <taxon>Dothideomycetes</taxon>
        <taxon>Dothideomycetidae</taxon>
        <taxon>Mycosphaerellales</taxon>
        <taxon>Mycosphaerellaceae</taxon>
        <taxon>Pseudocercospora</taxon>
    </lineage>
</organism>
<keyword evidence="2" id="KW-1185">Reference proteome</keyword>
<dbReference type="OrthoDB" id="3635859at2759"/>
<accession>A0A139HP23</accession>
<proteinExistence type="predicted"/>
<reference evidence="1 2" key="1">
    <citation type="submission" date="2015-07" db="EMBL/GenBank/DDBJ databases">
        <title>Comparative genomics of the Sigatoka disease complex on banana suggests a link between parallel evolutionary changes in Pseudocercospora fijiensis and Pseudocercospora eumusae and increased virulence on the banana host.</title>
        <authorList>
            <person name="Chang T.-C."/>
            <person name="Salvucci A."/>
            <person name="Crous P.W."/>
            <person name="Stergiopoulos I."/>
        </authorList>
    </citation>
    <scope>NUCLEOTIDE SEQUENCE [LARGE SCALE GENOMIC DNA]</scope>
    <source>
        <strain evidence="1 2">CBS 116634</strain>
    </source>
</reference>
<dbReference type="EMBL" id="LFZO01000592">
    <property type="protein sequence ID" value="KXT04129.1"/>
    <property type="molecule type" value="Genomic_DNA"/>
</dbReference>
<evidence type="ECO:0000313" key="2">
    <source>
        <dbReference type="Proteomes" id="UP000073492"/>
    </source>
</evidence>
<name>A0A139HP23_9PEZI</name>
<dbReference type="AlphaFoldDB" id="A0A139HP23"/>
<evidence type="ECO:0000313" key="1">
    <source>
        <dbReference type="EMBL" id="KXT04129.1"/>
    </source>
</evidence>
<protein>
    <submittedName>
        <fullName evidence="1">Uncharacterized protein</fullName>
    </submittedName>
</protein>
<comment type="caution">
    <text evidence="1">The sequence shown here is derived from an EMBL/GenBank/DDBJ whole genome shotgun (WGS) entry which is preliminary data.</text>
</comment>
<sequence length="238" mass="26842">MRQLISTFLKYICQGRAPTTAAARVFGIGELVEKILLYLPTKDLLLSKRINTTCRTAHEECIKIKKALFLVPGVANNTSDEASFPVPRFSASVTLLQKWWSWEDYSVQLPKEARKGVSFNPLLVKMFTGQRIGVSEDRKRVCNEADLEVPTAQHLDKNASCHKMFLTQPPLQVMTVNISIRYRNGVINRRTAISVLGNGVEMYGELLSDMERYLDARGADLDQVNCWSVGVKAVRKHL</sequence>